<dbReference type="SUPFAM" id="SSF51430">
    <property type="entry name" value="NAD(P)-linked oxidoreductase"/>
    <property type="match status" value="1"/>
</dbReference>
<comment type="similarity">
    <text evidence="3">Belongs to the aldo/keto reductase family. Aldo/keto reductase 2 subfamily.</text>
</comment>
<feature type="domain" description="NADP-dependent oxidoreductase" evidence="4">
    <location>
        <begin position="18"/>
        <end position="266"/>
    </location>
</feature>
<name>A0A2J6RZM4_HYAVF</name>
<protein>
    <submittedName>
        <fullName evidence="5">Aldo/keto reductase</fullName>
    </submittedName>
</protein>
<evidence type="ECO:0000256" key="2">
    <source>
        <dbReference type="ARBA" id="ARBA00023002"/>
    </source>
</evidence>
<gene>
    <name evidence="5" type="ORF">L207DRAFT_541884</name>
</gene>
<dbReference type="PANTHER" id="PTHR43364:SF7">
    <property type="entry name" value="NADP-DEPENDENT OXIDOREDUCTASE DOMAIN-CONTAINING PROTEIN-RELATED"/>
    <property type="match status" value="1"/>
</dbReference>
<reference evidence="5 6" key="1">
    <citation type="submission" date="2016-04" db="EMBL/GenBank/DDBJ databases">
        <title>A degradative enzymes factory behind the ericoid mycorrhizal symbiosis.</title>
        <authorList>
            <consortium name="DOE Joint Genome Institute"/>
            <person name="Martino E."/>
            <person name="Morin E."/>
            <person name="Grelet G."/>
            <person name="Kuo A."/>
            <person name="Kohler A."/>
            <person name="Daghino S."/>
            <person name="Barry K."/>
            <person name="Choi C."/>
            <person name="Cichocki N."/>
            <person name="Clum A."/>
            <person name="Copeland A."/>
            <person name="Hainaut M."/>
            <person name="Haridas S."/>
            <person name="Labutti K."/>
            <person name="Lindquist E."/>
            <person name="Lipzen A."/>
            <person name="Khouja H.-R."/>
            <person name="Murat C."/>
            <person name="Ohm R."/>
            <person name="Olson A."/>
            <person name="Spatafora J."/>
            <person name="Veneault-Fourrey C."/>
            <person name="Henrissat B."/>
            <person name="Grigoriev I."/>
            <person name="Martin F."/>
            <person name="Perotto S."/>
        </authorList>
    </citation>
    <scope>NUCLEOTIDE SEQUENCE [LARGE SCALE GENOMIC DNA]</scope>
    <source>
        <strain evidence="5 6">F</strain>
    </source>
</reference>
<proteinExistence type="inferred from homology"/>
<accession>A0A2J6RZM4</accession>
<dbReference type="Proteomes" id="UP000235786">
    <property type="component" value="Unassembled WGS sequence"/>
</dbReference>
<dbReference type="AlphaFoldDB" id="A0A2J6RZM4"/>
<dbReference type="InterPro" id="IPR036812">
    <property type="entry name" value="NAD(P)_OxRdtase_dom_sf"/>
</dbReference>
<sequence>MYGSSSDSMRGGVFPENCDCTNTYQDGQSEVWVGEWIASRKNGDEIVLATKYTSPYKLHVKGVIKANYGGNGAKSMRTSLETSLRNLQTTYIDLFYIHWWDYTTSIPEMMQSLNDLMVAKANQYAHDHGLRQFTAYRGMWNASMRDFERDIIPMCLGKDMGMCAYGILNQGRFQTIEGYKAREKSNYGRNLIPLSARDKQVAGVLEKLSNTKGVSLLSIAVAYVLQKSPYVFPLIGARKLEHIKGIIPSLEVSLSDDEVEKIESTYEFDHGFPHTFLSGTLIDGSKSRDAQSPANVAQTRSFGHFDWVEPIQAIKPS</sequence>
<organism evidence="5 6">
    <name type="scientific">Hyaloscypha variabilis (strain UAMH 11265 / GT02V1 / F)</name>
    <name type="common">Meliniomyces variabilis</name>
    <dbReference type="NCBI Taxonomy" id="1149755"/>
    <lineage>
        <taxon>Eukaryota</taxon>
        <taxon>Fungi</taxon>
        <taxon>Dikarya</taxon>
        <taxon>Ascomycota</taxon>
        <taxon>Pezizomycotina</taxon>
        <taxon>Leotiomycetes</taxon>
        <taxon>Helotiales</taxon>
        <taxon>Hyaloscyphaceae</taxon>
        <taxon>Hyaloscypha</taxon>
        <taxon>Hyaloscypha variabilis</taxon>
    </lineage>
</organism>
<dbReference type="PANTHER" id="PTHR43364">
    <property type="entry name" value="NADH-SPECIFIC METHYLGLYOXAL REDUCTASE-RELATED"/>
    <property type="match status" value="1"/>
</dbReference>
<dbReference type="Gene3D" id="3.20.20.100">
    <property type="entry name" value="NADP-dependent oxidoreductase domain"/>
    <property type="match status" value="1"/>
</dbReference>
<dbReference type="Pfam" id="PF00248">
    <property type="entry name" value="Aldo_ket_red"/>
    <property type="match status" value="1"/>
</dbReference>
<dbReference type="InterPro" id="IPR050523">
    <property type="entry name" value="AKR_Detox_Biosynth"/>
</dbReference>
<keyword evidence="1" id="KW-0521">NADP</keyword>
<evidence type="ECO:0000259" key="4">
    <source>
        <dbReference type="Pfam" id="PF00248"/>
    </source>
</evidence>
<dbReference type="GO" id="GO:0016491">
    <property type="term" value="F:oxidoreductase activity"/>
    <property type="evidence" value="ECO:0007669"/>
    <property type="project" value="UniProtKB-KW"/>
</dbReference>
<dbReference type="EMBL" id="KZ613941">
    <property type="protein sequence ID" value="PMD43960.1"/>
    <property type="molecule type" value="Genomic_DNA"/>
</dbReference>
<evidence type="ECO:0000313" key="6">
    <source>
        <dbReference type="Proteomes" id="UP000235786"/>
    </source>
</evidence>
<dbReference type="InterPro" id="IPR023210">
    <property type="entry name" value="NADP_OxRdtase_dom"/>
</dbReference>
<dbReference type="OrthoDB" id="48988at2759"/>
<keyword evidence="2" id="KW-0560">Oxidoreductase</keyword>
<evidence type="ECO:0000313" key="5">
    <source>
        <dbReference type="EMBL" id="PMD43960.1"/>
    </source>
</evidence>
<evidence type="ECO:0000256" key="1">
    <source>
        <dbReference type="ARBA" id="ARBA00022857"/>
    </source>
</evidence>
<evidence type="ECO:0000256" key="3">
    <source>
        <dbReference type="ARBA" id="ARBA00038157"/>
    </source>
</evidence>
<keyword evidence="6" id="KW-1185">Reference proteome</keyword>